<gene>
    <name evidence="4" type="ORF">WOLCODRAFT_160777</name>
</gene>
<proteinExistence type="predicted"/>
<name>A0A2H3IWE6_WOLCO</name>
<evidence type="ECO:0000256" key="1">
    <source>
        <dbReference type="SAM" id="MobiDB-lite"/>
    </source>
</evidence>
<dbReference type="PANTHER" id="PTHR40465">
    <property type="entry name" value="CHROMOSOME 1, WHOLE GENOME SHOTGUN SEQUENCE"/>
    <property type="match status" value="1"/>
</dbReference>
<dbReference type="Proteomes" id="UP000218811">
    <property type="component" value="Unassembled WGS sequence"/>
</dbReference>
<protein>
    <recommendedName>
        <fullName evidence="3">DUF6534 domain-containing protein</fullName>
    </recommendedName>
</protein>
<evidence type="ECO:0000313" key="4">
    <source>
        <dbReference type="EMBL" id="PCH34312.1"/>
    </source>
</evidence>
<dbReference type="InterPro" id="IPR045339">
    <property type="entry name" value="DUF6534"/>
</dbReference>
<keyword evidence="2" id="KW-0472">Membrane</keyword>
<feature type="domain" description="DUF6534" evidence="3">
    <location>
        <begin position="158"/>
        <end position="249"/>
    </location>
</feature>
<accession>A0A2H3IWE6</accession>
<dbReference type="OMA" id="WIVEFFL"/>
<feature type="region of interest" description="Disordered" evidence="1">
    <location>
        <begin position="255"/>
        <end position="294"/>
    </location>
</feature>
<keyword evidence="2" id="KW-1133">Transmembrane helix</keyword>
<evidence type="ECO:0000313" key="5">
    <source>
        <dbReference type="Proteomes" id="UP000218811"/>
    </source>
</evidence>
<feature type="transmembrane region" description="Helical" evidence="2">
    <location>
        <begin position="144"/>
        <end position="169"/>
    </location>
</feature>
<dbReference type="STRING" id="742152.A0A2H3IWE6"/>
<feature type="transmembrane region" description="Helical" evidence="2">
    <location>
        <begin position="36"/>
        <end position="57"/>
    </location>
</feature>
<keyword evidence="5" id="KW-1185">Reference proteome</keyword>
<feature type="transmembrane region" description="Helical" evidence="2">
    <location>
        <begin position="77"/>
        <end position="96"/>
    </location>
</feature>
<keyword evidence="2" id="KW-0812">Transmembrane</keyword>
<feature type="transmembrane region" description="Helical" evidence="2">
    <location>
        <begin position="190"/>
        <end position="211"/>
    </location>
</feature>
<dbReference type="AlphaFoldDB" id="A0A2H3IWE6"/>
<dbReference type="OrthoDB" id="2797442at2759"/>
<reference evidence="4 5" key="1">
    <citation type="journal article" date="2012" name="Science">
        <title>The Paleozoic origin of enzymatic lignin decomposition reconstructed from 31 fungal genomes.</title>
        <authorList>
            <person name="Floudas D."/>
            <person name="Binder M."/>
            <person name="Riley R."/>
            <person name="Barry K."/>
            <person name="Blanchette R.A."/>
            <person name="Henrissat B."/>
            <person name="Martinez A.T."/>
            <person name="Otillar R."/>
            <person name="Spatafora J.W."/>
            <person name="Yadav J.S."/>
            <person name="Aerts A."/>
            <person name="Benoit I."/>
            <person name="Boyd A."/>
            <person name="Carlson A."/>
            <person name="Copeland A."/>
            <person name="Coutinho P.M."/>
            <person name="de Vries R.P."/>
            <person name="Ferreira P."/>
            <person name="Findley K."/>
            <person name="Foster B."/>
            <person name="Gaskell J."/>
            <person name="Glotzer D."/>
            <person name="Gorecki P."/>
            <person name="Heitman J."/>
            <person name="Hesse C."/>
            <person name="Hori C."/>
            <person name="Igarashi K."/>
            <person name="Jurgens J.A."/>
            <person name="Kallen N."/>
            <person name="Kersten P."/>
            <person name="Kohler A."/>
            <person name="Kuees U."/>
            <person name="Kumar T.K.A."/>
            <person name="Kuo A."/>
            <person name="LaButti K."/>
            <person name="Larrondo L.F."/>
            <person name="Lindquist E."/>
            <person name="Ling A."/>
            <person name="Lombard V."/>
            <person name="Lucas S."/>
            <person name="Lundell T."/>
            <person name="Martin R."/>
            <person name="McLaughlin D.J."/>
            <person name="Morgenstern I."/>
            <person name="Morin E."/>
            <person name="Murat C."/>
            <person name="Nagy L.G."/>
            <person name="Nolan M."/>
            <person name="Ohm R.A."/>
            <person name="Patyshakuliyeva A."/>
            <person name="Rokas A."/>
            <person name="Ruiz-Duenas F.J."/>
            <person name="Sabat G."/>
            <person name="Salamov A."/>
            <person name="Samejima M."/>
            <person name="Schmutz J."/>
            <person name="Slot J.C."/>
            <person name="St John F."/>
            <person name="Stenlid J."/>
            <person name="Sun H."/>
            <person name="Sun S."/>
            <person name="Syed K."/>
            <person name="Tsang A."/>
            <person name="Wiebenga A."/>
            <person name="Young D."/>
            <person name="Pisabarro A."/>
            <person name="Eastwood D.C."/>
            <person name="Martin F."/>
            <person name="Cullen D."/>
            <person name="Grigoriev I.V."/>
            <person name="Hibbett D.S."/>
        </authorList>
    </citation>
    <scope>NUCLEOTIDE SEQUENCE [LARGE SCALE GENOMIC DNA]</scope>
    <source>
        <strain evidence="4 5">MD-104</strain>
    </source>
</reference>
<evidence type="ECO:0000256" key="2">
    <source>
        <dbReference type="SAM" id="Phobius"/>
    </source>
</evidence>
<feature type="transmembrane region" description="Helical" evidence="2">
    <location>
        <begin position="223"/>
        <end position="244"/>
    </location>
</feature>
<feature type="transmembrane region" description="Helical" evidence="2">
    <location>
        <begin position="108"/>
        <end position="132"/>
    </location>
</feature>
<dbReference type="EMBL" id="KB467831">
    <property type="protein sequence ID" value="PCH34312.1"/>
    <property type="molecule type" value="Genomic_DNA"/>
</dbReference>
<sequence>MFAVMQYRKSRFYGFSLAQTTYYYLHYPADRSFLKYFVALLWIFDTVRTALDLQYLWYFVVDSHGNPNGLASFPVSWIVEFFLATVTVLAVQLYFVDTIWKFLAEKQYKYPVVLSLIAFCLTSCAGGLATVWEFTRSSNVKQALLNATYTGCIQTISATIADIYIAVAMSSILHKRRTGWARTDSLLTKLVVFAIHRGILAAIMQLGHFISFISTLDDLPDDLYWALFHFPGTKIYVNSLLAVLNLRNHLRQTQAPAQSNVESSIPLDDFPPRTRSQSRKHRRNEVVMQSPPSPLDGILITTETIHDRFTELKTI</sequence>
<dbReference type="Pfam" id="PF20152">
    <property type="entry name" value="DUF6534"/>
    <property type="match status" value="1"/>
</dbReference>
<organism evidence="4 5">
    <name type="scientific">Wolfiporia cocos (strain MD-104)</name>
    <name type="common">Brown rot fungus</name>
    <dbReference type="NCBI Taxonomy" id="742152"/>
    <lineage>
        <taxon>Eukaryota</taxon>
        <taxon>Fungi</taxon>
        <taxon>Dikarya</taxon>
        <taxon>Basidiomycota</taxon>
        <taxon>Agaricomycotina</taxon>
        <taxon>Agaricomycetes</taxon>
        <taxon>Polyporales</taxon>
        <taxon>Phaeolaceae</taxon>
        <taxon>Wolfiporia</taxon>
    </lineage>
</organism>
<evidence type="ECO:0000259" key="3">
    <source>
        <dbReference type="Pfam" id="PF20152"/>
    </source>
</evidence>
<dbReference type="PANTHER" id="PTHR40465:SF1">
    <property type="entry name" value="DUF6534 DOMAIN-CONTAINING PROTEIN"/>
    <property type="match status" value="1"/>
</dbReference>